<evidence type="ECO:0000256" key="1">
    <source>
        <dbReference type="ARBA" id="ARBA00023012"/>
    </source>
</evidence>
<dbReference type="CDD" id="cd00088">
    <property type="entry name" value="HPT"/>
    <property type="match status" value="1"/>
</dbReference>
<dbReference type="GO" id="GO:0004672">
    <property type="term" value="F:protein kinase activity"/>
    <property type="evidence" value="ECO:0007669"/>
    <property type="project" value="UniProtKB-ARBA"/>
</dbReference>
<protein>
    <submittedName>
        <fullName evidence="4">Hpt domain-containing protein</fullName>
    </submittedName>
</protein>
<dbReference type="Pfam" id="PF01627">
    <property type="entry name" value="Hpt"/>
    <property type="match status" value="1"/>
</dbReference>
<evidence type="ECO:0000259" key="3">
    <source>
        <dbReference type="PROSITE" id="PS50894"/>
    </source>
</evidence>
<dbReference type="InterPro" id="IPR008207">
    <property type="entry name" value="Sig_transdc_His_kin_Hpt_dom"/>
</dbReference>
<keyword evidence="2" id="KW-0597">Phosphoprotein</keyword>
<evidence type="ECO:0000256" key="2">
    <source>
        <dbReference type="PROSITE-ProRule" id="PRU00110"/>
    </source>
</evidence>
<dbReference type="SMART" id="SM00073">
    <property type="entry name" value="HPT"/>
    <property type="match status" value="1"/>
</dbReference>
<dbReference type="GO" id="GO:0000160">
    <property type="term" value="P:phosphorelay signal transduction system"/>
    <property type="evidence" value="ECO:0007669"/>
    <property type="project" value="UniProtKB-KW"/>
</dbReference>
<comment type="caution">
    <text evidence="4">The sequence shown here is derived from an EMBL/GenBank/DDBJ whole genome shotgun (WGS) entry which is preliminary data.</text>
</comment>
<dbReference type="PROSITE" id="PS50894">
    <property type="entry name" value="HPT"/>
    <property type="match status" value="1"/>
</dbReference>
<feature type="modified residue" description="Phosphohistidine" evidence="2">
    <location>
        <position position="60"/>
    </location>
</feature>
<dbReference type="AlphaFoldDB" id="A0A2T6C9W9"/>
<proteinExistence type="predicted"/>
<organism evidence="4 5">
    <name type="scientific">Sulfitobacter mediterraneus</name>
    <dbReference type="NCBI Taxonomy" id="83219"/>
    <lineage>
        <taxon>Bacteria</taxon>
        <taxon>Pseudomonadati</taxon>
        <taxon>Pseudomonadota</taxon>
        <taxon>Alphaproteobacteria</taxon>
        <taxon>Rhodobacterales</taxon>
        <taxon>Roseobacteraceae</taxon>
        <taxon>Sulfitobacter</taxon>
    </lineage>
</organism>
<evidence type="ECO:0000313" key="5">
    <source>
        <dbReference type="Proteomes" id="UP000244092"/>
    </source>
</evidence>
<dbReference type="SUPFAM" id="SSF47226">
    <property type="entry name" value="Histidine-containing phosphotransfer domain, HPT domain"/>
    <property type="match status" value="1"/>
</dbReference>
<keyword evidence="1" id="KW-0902">Two-component regulatory system</keyword>
<dbReference type="InterPro" id="IPR036641">
    <property type="entry name" value="HPT_dom_sf"/>
</dbReference>
<dbReference type="Gene3D" id="1.20.120.160">
    <property type="entry name" value="HPT domain"/>
    <property type="match status" value="1"/>
</dbReference>
<sequence length="118" mass="13103">MMQAPQDSNLEKLQAGLAKIKERFVQSMPERVAEFDALMDQLYEDEDTEKVVDEICQRAHKLHGQAGSFGFAEIGAMAAKLEQNIRDVLDGPRPLNTEGIEVDLVAMLDQIDVSLNAT</sequence>
<reference evidence="4 5" key="1">
    <citation type="submission" date="2018-04" db="EMBL/GenBank/DDBJ databases">
        <title>Genomic Encyclopedia of Archaeal and Bacterial Type Strains, Phase II (KMG-II): from individual species to whole genera.</title>
        <authorList>
            <person name="Goeker M."/>
        </authorList>
    </citation>
    <scope>NUCLEOTIDE SEQUENCE [LARGE SCALE GENOMIC DNA]</scope>
    <source>
        <strain evidence="4 5">DSM 12244</strain>
    </source>
</reference>
<dbReference type="EMBL" id="QBKU01000014">
    <property type="protein sequence ID" value="PTX65100.1"/>
    <property type="molecule type" value="Genomic_DNA"/>
</dbReference>
<gene>
    <name evidence="4" type="ORF">C8N31_11418</name>
</gene>
<feature type="domain" description="HPt" evidence="3">
    <location>
        <begin position="13"/>
        <end position="118"/>
    </location>
</feature>
<dbReference type="OrthoDB" id="7889027at2"/>
<name>A0A2T6C9W9_9RHOB</name>
<accession>A0A2T6C9W9</accession>
<evidence type="ECO:0000313" key="4">
    <source>
        <dbReference type="EMBL" id="PTX65100.1"/>
    </source>
</evidence>
<dbReference type="Proteomes" id="UP000244092">
    <property type="component" value="Unassembled WGS sequence"/>
</dbReference>